<name>A0A9P9FKW0_9HYPO</name>
<accession>A0A9P9FKW0</accession>
<evidence type="ECO:0008006" key="4">
    <source>
        <dbReference type="Google" id="ProtNLM"/>
    </source>
</evidence>
<evidence type="ECO:0000313" key="3">
    <source>
        <dbReference type="Proteomes" id="UP000738349"/>
    </source>
</evidence>
<feature type="signal peptide" evidence="1">
    <location>
        <begin position="1"/>
        <end position="19"/>
    </location>
</feature>
<keyword evidence="3" id="KW-1185">Reference proteome</keyword>
<protein>
    <recommendedName>
        <fullName evidence="4">Clock-controlled protein 6</fullName>
    </recommendedName>
</protein>
<feature type="chain" id="PRO_5040202721" description="Clock-controlled protein 6" evidence="1">
    <location>
        <begin position="20"/>
        <end position="169"/>
    </location>
</feature>
<keyword evidence="1" id="KW-0732">Signal</keyword>
<proteinExistence type="predicted"/>
<reference evidence="2" key="1">
    <citation type="journal article" date="2021" name="Nat. Commun.">
        <title>Genetic determinants of endophytism in the Arabidopsis root mycobiome.</title>
        <authorList>
            <person name="Mesny F."/>
            <person name="Miyauchi S."/>
            <person name="Thiergart T."/>
            <person name="Pickel B."/>
            <person name="Atanasova L."/>
            <person name="Karlsson M."/>
            <person name="Huettel B."/>
            <person name="Barry K.W."/>
            <person name="Haridas S."/>
            <person name="Chen C."/>
            <person name="Bauer D."/>
            <person name="Andreopoulos W."/>
            <person name="Pangilinan J."/>
            <person name="LaButti K."/>
            <person name="Riley R."/>
            <person name="Lipzen A."/>
            <person name="Clum A."/>
            <person name="Drula E."/>
            <person name="Henrissat B."/>
            <person name="Kohler A."/>
            <person name="Grigoriev I.V."/>
            <person name="Martin F.M."/>
            <person name="Hacquard S."/>
        </authorList>
    </citation>
    <scope>NUCLEOTIDE SEQUENCE</scope>
    <source>
        <strain evidence="2">MPI-CAGE-AT-0147</strain>
    </source>
</reference>
<dbReference type="OrthoDB" id="4094614at2759"/>
<dbReference type="EMBL" id="JAGMUV010000003">
    <property type="protein sequence ID" value="KAH7165988.1"/>
    <property type="molecule type" value="Genomic_DNA"/>
</dbReference>
<dbReference type="AlphaFoldDB" id="A0A9P9FKW0"/>
<dbReference type="Proteomes" id="UP000738349">
    <property type="component" value="Unassembled WGS sequence"/>
</dbReference>
<sequence length="169" mass="17693">MRFAQVLASVAVAVSTVSAQTTSYATPYTTFTTTINEDATRTTTIYGSYTFYCPEPTTFTHKNATYTVSVPTYLTITNCPCTVTYTTPLYPGTTGYATLTTDGRTTTITYQPTNLPTNPPIGTGTTVANTIPVEETRTESHGIPTAAAANKASAGFGALAVAGVAAILM</sequence>
<gene>
    <name evidence="2" type="ORF">EDB81DRAFT_780852</name>
</gene>
<organism evidence="2 3">
    <name type="scientific">Dactylonectria macrodidyma</name>
    <dbReference type="NCBI Taxonomy" id="307937"/>
    <lineage>
        <taxon>Eukaryota</taxon>
        <taxon>Fungi</taxon>
        <taxon>Dikarya</taxon>
        <taxon>Ascomycota</taxon>
        <taxon>Pezizomycotina</taxon>
        <taxon>Sordariomycetes</taxon>
        <taxon>Hypocreomycetidae</taxon>
        <taxon>Hypocreales</taxon>
        <taxon>Nectriaceae</taxon>
        <taxon>Dactylonectria</taxon>
    </lineage>
</organism>
<evidence type="ECO:0000313" key="2">
    <source>
        <dbReference type="EMBL" id="KAH7165988.1"/>
    </source>
</evidence>
<evidence type="ECO:0000256" key="1">
    <source>
        <dbReference type="SAM" id="SignalP"/>
    </source>
</evidence>
<comment type="caution">
    <text evidence="2">The sequence shown here is derived from an EMBL/GenBank/DDBJ whole genome shotgun (WGS) entry which is preliminary data.</text>
</comment>